<name>A0A1Y2CQS1_9FUNG</name>
<protein>
    <submittedName>
        <fullName evidence="2">Uncharacterized protein</fullName>
    </submittedName>
</protein>
<evidence type="ECO:0000256" key="1">
    <source>
        <dbReference type="SAM" id="MobiDB-lite"/>
    </source>
</evidence>
<reference evidence="2 3" key="1">
    <citation type="submission" date="2016-07" db="EMBL/GenBank/DDBJ databases">
        <title>Pervasive Adenine N6-methylation of Active Genes in Fungi.</title>
        <authorList>
            <consortium name="DOE Joint Genome Institute"/>
            <person name="Mondo S.J."/>
            <person name="Dannebaum R.O."/>
            <person name="Kuo R.C."/>
            <person name="Labutti K."/>
            <person name="Haridas S."/>
            <person name="Kuo A."/>
            <person name="Salamov A."/>
            <person name="Ahrendt S.R."/>
            <person name="Lipzen A."/>
            <person name="Sullivan W."/>
            <person name="Andreopoulos W.B."/>
            <person name="Clum A."/>
            <person name="Lindquist E."/>
            <person name="Daum C."/>
            <person name="Ramamoorthy G.K."/>
            <person name="Gryganskyi A."/>
            <person name="Culley D."/>
            <person name="Magnuson J.K."/>
            <person name="James T.Y."/>
            <person name="O'Malley M.A."/>
            <person name="Stajich J.E."/>
            <person name="Spatafora J.W."/>
            <person name="Visel A."/>
            <person name="Grigoriev I.V."/>
        </authorList>
    </citation>
    <scope>NUCLEOTIDE SEQUENCE [LARGE SCALE GENOMIC DNA]</scope>
    <source>
        <strain evidence="2 3">JEL800</strain>
    </source>
</reference>
<dbReference type="AlphaFoldDB" id="A0A1Y2CQS1"/>
<comment type="caution">
    <text evidence="2">The sequence shown here is derived from an EMBL/GenBank/DDBJ whole genome shotgun (WGS) entry which is preliminary data.</text>
</comment>
<dbReference type="Proteomes" id="UP000193642">
    <property type="component" value="Unassembled WGS sequence"/>
</dbReference>
<feature type="region of interest" description="Disordered" evidence="1">
    <location>
        <begin position="1"/>
        <end position="45"/>
    </location>
</feature>
<dbReference type="OrthoDB" id="2141068at2759"/>
<organism evidence="2 3">
    <name type="scientific">Rhizoclosmatium globosum</name>
    <dbReference type="NCBI Taxonomy" id="329046"/>
    <lineage>
        <taxon>Eukaryota</taxon>
        <taxon>Fungi</taxon>
        <taxon>Fungi incertae sedis</taxon>
        <taxon>Chytridiomycota</taxon>
        <taxon>Chytridiomycota incertae sedis</taxon>
        <taxon>Chytridiomycetes</taxon>
        <taxon>Chytridiales</taxon>
        <taxon>Chytriomycetaceae</taxon>
        <taxon>Rhizoclosmatium</taxon>
    </lineage>
</organism>
<dbReference type="EMBL" id="MCGO01000009">
    <property type="protein sequence ID" value="ORY49307.1"/>
    <property type="molecule type" value="Genomic_DNA"/>
</dbReference>
<proteinExistence type="predicted"/>
<gene>
    <name evidence="2" type="ORF">BCR33DRAFT_579406</name>
</gene>
<accession>A0A1Y2CQS1</accession>
<keyword evidence="3" id="KW-1185">Reference proteome</keyword>
<evidence type="ECO:0000313" key="3">
    <source>
        <dbReference type="Proteomes" id="UP000193642"/>
    </source>
</evidence>
<evidence type="ECO:0000313" key="2">
    <source>
        <dbReference type="EMBL" id="ORY49307.1"/>
    </source>
</evidence>
<sequence length="160" mass="18150">MPPNVKLNLSEALLAHNPAPTTNPTPAAPAAEPKPSSRQRGGYHGIHGVYHGQKQENRDSGNLSFQVRQAIVDYSHLRTQQYEPEKVNIRTENRYNSREQKQIVAEKAKRSEDVAHRGFASDAKECYKPLGEPVVDSDALIYKTLRLDPTTFQRYKIERK</sequence>